<evidence type="ECO:0000256" key="1">
    <source>
        <dbReference type="SAM" id="Phobius"/>
    </source>
</evidence>
<keyword evidence="1" id="KW-0472">Membrane</keyword>
<name>A0ABU2R8L9_9ACTN</name>
<accession>A0ABU2R8L9</accession>
<evidence type="ECO:0000313" key="2">
    <source>
        <dbReference type="EMBL" id="MDT0413053.1"/>
    </source>
</evidence>
<organism evidence="2 3">
    <name type="scientific">Streptomyces evansiae</name>
    <dbReference type="NCBI Taxonomy" id="3075535"/>
    <lineage>
        <taxon>Bacteria</taxon>
        <taxon>Bacillati</taxon>
        <taxon>Actinomycetota</taxon>
        <taxon>Actinomycetes</taxon>
        <taxon>Kitasatosporales</taxon>
        <taxon>Streptomycetaceae</taxon>
        <taxon>Streptomyces</taxon>
    </lineage>
</organism>
<feature type="transmembrane region" description="Helical" evidence="1">
    <location>
        <begin position="26"/>
        <end position="46"/>
    </location>
</feature>
<dbReference type="Proteomes" id="UP001183610">
    <property type="component" value="Unassembled WGS sequence"/>
</dbReference>
<comment type="caution">
    <text evidence="2">The sequence shown here is derived from an EMBL/GenBank/DDBJ whole genome shotgun (WGS) entry which is preliminary data.</text>
</comment>
<gene>
    <name evidence="2" type="ORF">RM698_28915</name>
</gene>
<keyword evidence="3" id="KW-1185">Reference proteome</keyword>
<keyword evidence="1" id="KW-1133">Transmembrane helix</keyword>
<protein>
    <submittedName>
        <fullName evidence="2">Uncharacterized protein</fullName>
    </submittedName>
</protein>
<evidence type="ECO:0000313" key="3">
    <source>
        <dbReference type="Proteomes" id="UP001183610"/>
    </source>
</evidence>
<reference evidence="3" key="1">
    <citation type="submission" date="2023-07" db="EMBL/GenBank/DDBJ databases">
        <title>30 novel species of actinomycetes from the DSMZ collection.</title>
        <authorList>
            <person name="Nouioui I."/>
        </authorList>
    </citation>
    <scope>NUCLEOTIDE SEQUENCE [LARGE SCALE GENOMIC DNA]</scope>
    <source>
        <strain evidence="3">DSM 41979</strain>
    </source>
</reference>
<keyword evidence="1" id="KW-0812">Transmembrane</keyword>
<dbReference type="EMBL" id="JAVRET010000109">
    <property type="protein sequence ID" value="MDT0413053.1"/>
    <property type="molecule type" value="Genomic_DNA"/>
</dbReference>
<dbReference type="RefSeq" id="WP_010278153.1">
    <property type="nucleotide sequence ID" value="NZ_JAVRET010000109.1"/>
</dbReference>
<proteinExistence type="predicted"/>
<sequence length="51" mass="5249">MPLADEVPFTVGTRGTGFLTDGRSRLALGGGLVCLGCGLATALLAFRLRRA</sequence>